<dbReference type="NCBIfam" id="TIGR01011">
    <property type="entry name" value="rpsB_bact"/>
    <property type="match status" value="1"/>
</dbReference>
<dbReference type="Gene3D" id="3.40.50.10490">
    <property type="entry name" value="Glucose-6-phosphate isomerase like protein, domain 1"/>
    <property type="match status" value="1"/>
</dbReference>
<evidence type="ECO:0000313" key="2">
    <source>
        <dbReference type="EMBL" id="CCO13953.1"/>
    </source>
</evidence>
<keyword evidence="3" id="KW-1185">Reference proteome</keyword>
<dbReference type="Proteomes" id="UP000198341">
    <property type="component" value="Mitochondrion MT"/>
</dbReference>
<protein>
    <submittedName>
        <fullName evidence="2">30S ribosomal protein S2</fullName>
    </submittedName>
</protein>
<evidence type="ECO:0000256" key="1">
    <source>
        <dbReference type="ARBA" id="ARBA00006242"/>
    </source>
</evidence>
<dbReference type="EMBL" id="FO082258">
    <property type="protein sequence ID" value="CCO13953.1"/>
    <property type="molecule type" value="Genomic_DNA"/>
</dbReference>
<dbReference type="AlphaFoldDB" id="K8EXJ8"/>
<dbReference type="InterPro" id="IPR005706">
    <property type="entry name" value="Ribosomal_uS2_bac/mit/plastid"/>
</dbReference>
<keyword evidence="2" id="KW-0687">Ribonucleoprotein</keyword>
<organism evidence="2 3">
    <name type="scientific">Bathycoccus prasinos</name>
    <dbReference type="NCBI Taxonomy" id="41875"/>
    <lineage>
        <taxon>Eukaryota</taxon>
        <taxon>Viridiplantae</taxon>
        <taxon>Chlorophyta</taxon>
        <taxon>Mamiellophyceae</taxon>
        <taxon>Mamiellales</taxon>
        <taxon>Bathycoccaceae</taxon>
        <taxon>Bathycoccus</taxon>
    </lineage>
</organism>
<reference evidence="2 3" key="1">
    <citation type="submission" date="2011-10" db="EMBL/GenBank/DDBJ databases">
        <authorList>
            <person name="Genoscope - CEA"/>
        </authorList>
    </citation>
    <scope>NUCLEOTIDE SEQUENCE [LARGE SCALE GENOMIC DNA]</scope>
    <source>
        <strain evidence="2 3">RCC 1105</strain>
    </source>
</reference>
<comment type="similarity">
    <text evidence="1">Belongs to the universal ribosomal protein uS2 family.</text>
</comment>
<dbReference type="SUPFAM" id="SSF52313">
    <property type="entry name" value="Ribosomal protein S2"/>
    <property type="match status" value="1"/>
</dbReference>
<dbReference type="HAMAP" id="MF_00291_B">
    <property type="entry name" value="Ribosomal_uS2_B"/>
    <property type="match status" value="1"/>
</dbReference>
<accession>K8EXJ8</accession>
<dbReference type="GeneID" id="18158121"/>
<dbReference type="GO" id="GO:0006412">
    <property type="term" value="P:translation"/>
    <property type="evidence" value="ECO:0007669"/>
    <property type="project" value="InterPro"/>
</dbReference>
<dbReference type="STRING" id="41875.K8EXJ8"/>
<dbReference type="CDD" id="cd01425">
    <property type="entry name" value="RPS2"/>
    <property type="match status" value="1"/>
</dbReference>
<name>K8EXJ8_9CHLO</name>
<dbReference type="Gene3D" id="1.10.287.610">
    <property type="entry name" value="Helix hairpin bin"/>
    <property type="match status" value="1"/>
</dbReference>
<dbReference type="PRINTS" id="PR00395">
    <property type="entry name" value="RIBOSOMALS2"/>
</dbReference>
<dbReference type="RefSeq" id="YP_008994800.1">
    <property type="nucleotide sequence ID" value="NC_023273.1"/>
</dbReference>
<gene>
    <name evidence="2" type="primary">Rps2</name>
    <name evidence="2" type="ordered locus">BathyMg00090</name>
</gene>
<evidence type="ECO:0000313" key="3">
    <source>
        <dbReference type="Proteomes" id="UP000198341"/>
    </source>
</evidence>
<dbReference type="PANTHER" id="PTHR12534">
    <property type="entry name" value="30S RIBOSOMAL PROTEIN S2 PROKARYOTIC AND ORGANELLAR"/>
    <property type="match status" value="1"/>
</dbReference>
<dbReference type="InterPro" id="IPR001865">
    <property type="entry name" value="Ribosomal_uS2"/>
</dbReference>
<dbReference type="KEGG" id="bpg:BathyMg00090"/>
<sequence length="217" mass="24960">MQEENSFGELVEKKAHLGATPVNPTMFQYLEGYRGKTPVINLTETLSLLLKTLAFLKVLQSQKHQILLVNSEPKYSTLVQFLANKLQQPYVNEAWIGGLLTNWDQMKTSVGAFQKFNSFFESSLQQQQTPFPKYLKTKKKLKGVKNMQQRPAALFLFQTLNNENIVREAKILNIPVIALVETSTQVKNIEYPIPLNNQSMKSVYLFCQLWWSSVQKK</sequence>
<dbReference type="PANTHER" id="PTHR12534:SF1">
    <property type="entry name" value="SMALL RIBOSOMAL SUBUNIT PROTEIN US2M"/>
    <property type="match status" value="1"/>
</dbReference>
<keyword evidence="2" id="KW-0689">Ribosomal protein</keyword>
<dbReference type="OrthoDB" id="565471at2759"/>
<dbReference type="GO" id="GO:0005763">
    <property type="term" value="C:mitochondrial small ribosomal subunit"/>
    <property type="evidence" value="ECO:0007669"/>
    <property type="project" value="TreeGrafter"/>
</dbReference>
<dbReference type="InterPro" id="IPR023591">
    <property type="entry name" value="Ribosomal_uS2_flav_dom_sf"/>
</dbReference>
<proteinExistence type="inferred from homology"/>
<dbReference type="GO" id="GO:0003735">
    <property type="term" value="F:structural constituent of ribosome"/>
    <property type="evidence" value="ECO:0007669"/>
    <property type="project" value="InterPro"/>
</dbReference>
<dbReference type="Pfam" id="PF00318">
    <property type="entry name" value="Ribosomal_S2"/>
    <property type="match status" value="1"/>
</dbReference>